<accession>A0A899FZJ4</accession>
<proteinExistence type="inferred from homology"/>
<reference evidence="8" key="1">
    <citation type="submission" date="2020-06" db="EMBL/GenBank/DDBJ databases">
        <title>Genomes of multiple members of Pneumocystis genus reveal paths to human pathogen Pneumocystis jirovecii.</title>
        <authorList>
            <person name="Cisse O.H."/>
            <person name="Ma L."/>
            <person name="Dekker J."/>
            <person name="Khil P."/>
            <person name="Jo J."/>
            <person name="Brenchley J."/>
            <person name="Blair R."/>
            <person name="Pahar B."/>
            <person name="Chabe M."/>
            <person name="Van Rompay K.A."/>
            <person name="Keesler R."/>
            <person name="Sukura A."/>
            <person name="Hirsch V."/>
            <person name="Kutty G."/>
            <person name="Liu Y."/>
            <person name="Peng L."/>
            <person name="Chen J."/>
            <person name="Song J."/>
            <person name="Weissenbacher-Lang C."/>
            <person name="Xu J."/>
            <person name="Upham N.S."/>
            <person name="Stajich J.E."/>
            <person name="Cuomo C.A."/>
            <person name="Cushion M.T."/>
            <person name="Kovacs J.A."/>
        </authorList>
    </citation>
    <scope>NUCLEOTIDE SEQUENCE</scope>
    <source>
        <strain evidence="8">2A</strain>
    </source>
</reference>
<sequence>MEEIYKLLNDLLNDPKQFLKPSNKLHSTILFQVKKLLDPITKQSCIFEELYLDGLDGNQVFQEVRLITDGLIDRLFEELKINLKNQVNLKKKLEYTTKRGTDVAKNGVDGSRELSRKKYKENSVDIITYKSNILPINDEYISKGNENISKEKVPELNNELNNELNSLPISTDNFNNKIKKLEKIDSLLDEKNNNIYYPSDLSDIEAIHEYSDEGFENTNEIKYANFFLPSIKKSDEELPNVQKTTRNQKYNDSDFEEDDNISEIHENIMSEVKKDLFANSNEEIKEHEISYKSEYIKTRQILSEKIKKLEMENVEKDWTLMGEVKAKDRFINSLLEEDIEFERETRPKPAITKQDILNLEETIKKRIFDSNFNDIQKINSKKNKTFHPSKLFEINDEKNEKSLAEIYEDEYNKATDPNYIGKKDEKLIKEHNEIEELFKKAMNKLNSLSSIYHKPKLAKPALNIISNVSTIIMEEAQPSTIATDNMLAPHELYVTGSEKVKGEFLKRSGLIIAKNEMTREEKNKSRKYFKKKHKLLNKTNKPSREIIKTLKKSNVKIIQGNNKKESITKHLKNSKEIKKSFELKL</sequence>
<dbReference type="GO" id="GO:0005732">
    <property type="term" value="C:sno(s)RNA-containing ribonucleoprotein complex"/>
    <property type="evidence" value="ECO:0007669"/>
    <property type="project" value="UniProtKB-UniRule"/>
</dbReference>
<dbReference type="PIRSF" id="PIRSF017300">
    <property type="entry name" value="snoRNP_Mpp10"/>
    <property type="match status" value="1"/>
</dbReference>
<dbReference type="InterPro" id="IPR012173">
    <property type="entry name" value="Mpp10"/>
</dbReference>
<dbReference type="PANTHER" id="PTHR17039">
    <property type="entry name" value="U3 SMALL NUCLEOLAR RIBONUCLEOPROTEIN PROTEIN MPP10"/>
    <property type="match status" value="1"/>
</dbReference>
<keyword evidence="4 7" id="KW-0539">Nucleus</keyword>
<keyword evidence="3 7" id="KW-0698">rRNA processing</keyword>
<evidence type="ECO:0000256" key="6">
    <source>
        <dbReference type="ARBA" id="ARBA00029455"/>
    </source>
</evidence>
<evidence type="ECO:0000256" key="5">
    <source>
        <dbReference type="ARBA" id="ARBA00023274"/>
    </source>
</evidence>
<dbReference type="Proteomes" id="UP000663699">
    <property type="component" value="Chromosome 2"/>
</dbReference>
<keyword evidence="2 7" id="KW-0690">Ribosome biogenesis</keyword>
<dbReference type="Pfam" id="PF04006">
    <property type="entry name" value="Mpp10"/>
    <property type="match status" value="1"/>
</dbReference>
<protein>
    <recommendedName>
        <fullName evidence="7">U3 small nucleolar ribonucleoprotein protein MPP10</fullName>
    </recommendedName>
</protein>
<keyword evidence="5 7" id="KW-0687">Ribonucleoprotein</keyword>
<dbReference type="OrthoDB" id="445326at2759"/>
<dbReference type="EMBL" id="CP054533">
    <property type="protein sequence ID" value="QSL64548.1"/>
    <property type="molecule type" value="Genomic_DNA"/>
</dbReference>
<organism evidence="8 9">
    <name type="scientific">Pneumocystis wakefieldiae</name>
    <dbReference type="NCBI Taxonomy" id="38082"/>
    <lineage>
        <taxon>Eukaryota</taxon>
        <taxon>Fungi</taxon>
        <taxon>Dikarya</taxon>
        <taxon>Ascomycota</taxon>
        <taxon>Taphrinomycotina</taxon>
        <taxon>Pneumocystomycetes</taxon>
        <taxon>Pneumocystaceae</taxon>
        <taxon>Pneumocystis</taxon>
    </lineage>
</organism>
<dbReference type="AlphaFoldDB" id="A0A899FZJ4"/>
<evidence type="ECO:0000256" key="2">
    <source>
        <dbReference type="ARBA" id="ARBA00022517"/>
    </source>
</evidence>
<comment type="subcellular location">
    <subcellularLocation>
        <location evidence="1 7">Nucleus</location>
        <location evidence="1 7">Nucleolus</location>
    </subcellularLocation>
</comment>
<comment type="function">
    <text evidence="7">Involved in nucleolar processing of pre-18S ribosomal RNA.</text>
</comment>
<dbReference type="GO" id="GO:0006364">
    <property type="term" value="P:rRNA processing"/>
    <property type="evidence" value="ECO:0007669"/>
    <property type="project" value="UniProtKB-KW"/>
</dbReference>
<gene>
    <name evidence="8" type="ORF">MERGE_001849</name>
</gene>
<dbReference type="PANTHER" id="PTHR17039:SF0">
    <property type="entry name" value="U3 SMALL NUCLEOLAR RIBONUCLEOPROTEIN PROTEIN MPP10"/>
    <property type="match status" value="1"/>
</dbReference>
<evidence type="ECO:0000313" key="8">
    <source>
        <dbReference type="EMBL" id="QSL64548.1"/>
    </source>
</evidence>
<evidence type="ECO:0000256" key="7">
    <source>
        <dbReference type="PIRNR" id="PIRNR017300"/>
    </source>
</evidence>
<comment type="similarity">
    <text evidence="6 7">Belongs to the MPP10 family.</text>
</comment>
<evidence type="ECO:0000256" key="1">
    <source>
        <dbReference type="ARBA" id="ARBA00004604"/>
    </source>
</evidence>
<name>A0A899FZJ4_9ASCO</name>
<dbReference type="GO" id="GO:0032040">
    <property type="term" value="C:small-subunit processome"/>
    <property type="evidence" value="ECO:0007669"/>
    <property type="project" value="TreeGrafter"/>
</dbReference>
<keyword evidence="9" id="KW-1185">Reference proteome</keyword>
<evidence type="ECO:0000313" key="9">
    <source>
        <dbReference type="Proteomes" id="UP000663699"/>
    </source>
</evidence>
<evidence type="ECO:0000256" key="3">
    <source>
        <dbReference type="ARBA" id="ARBA00022552"/>
    </source>
</evidence>
<dbReference type="GO" id="GO:0034457">
    <property type="term" value="C:Mpp10 complex"/>
    <property type="evidence" value="ECO:0007669"/>
    <property type="project" value="UniProtKB-UniRule"/>
</dbReference>
<evidence type="ECO:0000256" key="4">
    <source>
        <dbReference type="ARBA" id="ARBA00023242"/>
    </source>
</evidence>